<keyword evidence="2" id="KW-1185">Reference proteome</keyword>
<dbReference type="EMBL" id="FNNG01000020">
    <property type="protein sequence ID" value="SDX78874.1"/>
    <property type="molecule type" value="Genomic_DNA"/>
</dbReference>
<name>A0A1H3ELN7_9FIRM</name>
<evidence type="ECO:0000313" key="1">
    <source>
        <dbReference type="EMBL" id="SDX78874.1"/>
    </source>
</evidence>
<accession>A0A1H3ELN7</accession>
<reference evidence="1 2" key="1">
    <citation type="submission" date="2016-10" db="EMBL/GenBank/DDBJ databases">
        <authorList>
            <person name="de Groot N.N."/>
        </authorList>
    </citation>
    <scope>NUCLEOTIDE SEQUENCE [LARGE SCALE GENOMIC DNA]</scope>
    <source>
        <strain evidence="1 2">DSM 23310</strain>
    </source>
</reference>
<dbReference type="Proteomes" id="UP000198828">
    <property type="component" value="Unassembled WGS sequence"/>
</dbReference>
<dbReference type="OrthoDB" id="9958616at2"/>
<proteinExistence type="predicted"/>
<dbReference type="AlphaFoldDB" id="A0A1H3ELN7"/>
<organism evidence="1 2">
    <name type="scientific">Tepidimicrobium xylanilyticum</name>
    <dbReference type="NCBI Taxonomy" id="1123352"/>
    <lineage>
        <taxon>Bacteria</taxon>
        <taxon>Bacillati</taxon>
        <taxon>Bacillota</taxon>
        <taxon>Tissierellia</taxon>
        <taxon>Tissierellales</taxon>
        <taxon>Tepidimicrobiaceae</taxon>
        <taxon>Tepidimicrobium</taxon>
    </lineage>
</organism>
<sequence length="93" mass="10592">MKKKRIIFRGLGPTGNVVYKDEDGKTKIIEDGAIVEMEEEKANAYINLNLAYEVLDEDEARKVQQQVLKNKTRREEVVKVAEEAAQKKEGGKK</sequence>
<dbReference type="RefSeq" id="WP_093754956.1">
    <property type="nucleotide sequence ID" value="NZ_BSYN01000002.1"/>
</dbReference>
<protein>
    <submittedName>
        <fullName evidence="1">Uncharacterized protein</fullName>
    </submittedName>
</protein>
<evidence type="ECO:0000313" key="2">
    <source>
        <dbReference type="Proteomes" id="UP000198828"/>
    </source>
</evidence>
<gene>
    <name evidence="1" type="ORF">SAMN05660923_02936</name>
</gene>